<evidence type="ECO:0000256" key="4">
    <source>
        <dbReference type="ARBA" id="ARBA00022692"/>
    </source>
</evidence>
<evidence type="ECO:0000256" key="9">
    <source>
        <dbReference type="ARBA" id="ARBA00023224"/>
    </source>
</evidence>
<gene>
    <name evidence="11" type="ORF">EAG_12883</name>
</gene>
<dbReference type="GO" id="GO:0007165">
    <property type="term" value="P:signal transduction"/>
    <property type="evidence" value="ECO:0007669"/>
    <property type="project" value="UniProtKB-KW"/>
</dbReference>
<accession>E2ATR1</accession>
<evidence type="ECO:0000256" key="8">
    <source>
        <dbReference type="ARBA" id="ARBA00023170"/>
    </source>
</evidence>
<dbReference type="GO" id="GO:0005886">
    <property type="term" value="C:plasma membrane"/>
    <property type="evidence" value="ECO:0007669"/>
    <property type="project" value="UniProtKB-SubCell"/>
</dbReference>
<proteinExistence type="predicted"/>
<dbReference type="InParanoid" id="E2ATR1"/>
<dbReference type="OrthoDB" id="7540137at2759"/>
<comment type="subcellular location">
    <subcellularLocation>
        <location evidence="1">Cell membrane</location>
        <topology evidence="1">Multi-pass membrane protein</topology>
    </subcellularLocation>
</comment>
<sequence length="195" mass="22247">MTKFIAFWLNQREFIKILAMMTKDWHDYVNSEIGMQETICKAKLCERITNAMLLLHTLSVVAYGTRVILANVDITDRTSQPPYIHKMEFPFDVNTQRVYKMIVIAQFVYVIMCSWAAGAVNALLLTLSKAIGIAAYNSAWYNLKPQQTRILLFIILRSQKQLTLTVGKLTNLSLEYFASIMNASGSYLSVMLAMQ</sequence>
<evidence type="ECO:0000256" key="6">
    <source>
        <dbReference type="ARBA" id="ARBA00022989"/>
    </source>
</evidence>
<reference evidence="11 12" key="1">
    <citation type="journal article" date="2010" name="Science">
        <title>Genomic comparison of the ants Camponotus floridanus and Harpegnathos saltator.</title>
        <authorList>
            <person name="Bonasio R."/>
            <person name="Zhang G."/>
            <person name="Ye C."/>
            <person name="Mutti N.S."/>
            <person name="Fang X."/>
            <person name="Qin N."/>
            <person name="Donahue G."/>
            <person name="Yang P."/>
            <person name="Li Q."/>
            <person name="Li C."/>
            <person name="Zhang P."/>
            <person name="Huang Z."/>
            <person name="Berger S.L."/>
            <person name="Reinberg D."/>
            <person name="Wang J."/>
            <person name="Liebig J."/>
        </authorList>
    </citation>
    <scope>NUCLEOTIDE SEQUENCE [LARGE SCALE GENOMIC DNA]</scope>
    <source>
        <strain evidence="12">C129</strain>
    </source>
</reference>
<dbReference type="Pfam" id="PF02949">
    <property type="entry name" value="7tm_6"/>
    <property type="match status" value="1"/>
</dbReference>
<evidence type="ECO:0000256" key="7">
    <source>
        <dbReference type="ARBA" id="ARBA00023136"/>
    </source>
</evidence>
<dbReference type="Proteomes" id="UP000000311">
    <property type="component" value="Unassembled WGS sequence"/>
</dbReference>
<dbReference type="EMBL" id="GL442691">
    <property type="protein sequence ID" value="EFN63144.1"/>
    <property type="molecule type" value="Genomic_DNA"/>
</dbReference>
<dbReference type="InterPro" id="IPR004117">
    <property type="entry name" value="7tm6_olfct_rcpt"/>
</dbReference>
<feature type="transmembrane region" description="Helical" evidence="10">
    <location>
        <begin position="107"/>
        <end position="136"/>
    </location>
</feature>
<keyword evidence="2" id="KW-1003">Cell membrane</keyword>
<keyword evidence="9" id="KW-0807">Transducer</keyword>
<dbReference type="AlphaFoldDB" id="E2ATR1"/>
<evidence type="ECO:0000313" key="12">
    <source>
        <dbReference type="Proteomes" id="UP000000311"/>
    </source>
</evidence>
<evidence type="ECO:0000313" key="11">
    <source>
        <dbReference type="EMBL" id="EFN63144.1"/>
    </source>
</evidence>
<keyword evidence="6 10" id="KW-1133">Transmembrane helix</keyword>
<keyword evidence="5" id="KW-0552">Olfaction</keyword>
<evidence type="ECO:0000256" key="1">
    <source>
        <dbReference type="ARBA" id="ARBA00004651"/>
    </source>
</evidence>
<evidence type="ECO:0000256" key="2">
    <source>
        <dbReference type="ARBA" id="ARBA00022475"/>
    </source>
</evidence>
<evidence type="ECO:0000256" key="3">
    <source>
        <dbReference type="ARBA" id="ARBA00022606"/>
    </source>
</evidence>
<keyword evidence="7 10" id="KW-0472">Membrane</keyword>
<keyword evidence="12" id="KW-1185">Reference proteome</keyword>
<name>E2ATR1_CAMFO</name>
<dbReference type="GO" id="GO:0005549">
    <property type="term" value="F:odorant binding"/>
    <property type="evidence" value="ECO:0007669"/>
    <property type="project" value="InterPro"/>
</dbReference>
<protein>
    <submittedName>
        <fullName evidence="11">Odorant receptor Or2</fullName>
    </submittedName>
</protein>
<keyword evidence="3" id="KW-0716">Sensory transduction</keyword>
<dbReference type="PANTHER" id="PTHR21137:SF35">
    <property type="entry name" value="ODORANT RECEPTOR 19A-RELATED"/>
    <property type="match status" value="1"/>
</dbReference>
<evidence type="ECO:0000256" key="10">
    <source>
        <dbReference type="SAM" id="Phobius"/>
    </source>
</evidence>
<dbReference type="OMA" id="GMQETIC"/>
<keyword evidence="8 11" id="KW-0675">Receptor</keyword>
<evidence type="ECO:0000256" key="5">
    <source>
        <dbReference type="ARBA" id="ARBA00022725"/>
    </source>
</evidence>
<dbReference type="GO" id="GO:0004984">
    <property type="term" value="F:olfactory receptor activity"/>
    <property type="evidence" value="ECO:0007669"/>
    <property type="project" value="InterPro"/>
</dbReference>
<dbReference type="PANTHER" id="PTHR21137">
    <property type="entry name" value="ODORANT RECEPTOR"/>
    <property type="match status" value="1"/>
</dbReference>
<keyword evidence="4 10" id="KW-0812">Transmembrane</keyword>
<organism evidence="12">
    <name type="scientific">Camponotus floridanus</name>
    <name type="common">Florida carpenter ant</name>
    <dbReference type="NCBI Taxonomy" id="104421"/>
    <lineage>
        <taxon>Eukaryota</taxon>
        <taxon>Metazoa</taxon>
        <taxon>Ecdysozoa</taxon>
        <taxon>Arthropoda</taxon>
        <taxon>Hexapoda</taxon>
        <taxon>Insecta</taxon>
        <taxon>Pterygota</taxon>
        <taxon>Neoptera</taxon>
        <taxon>Endopterygota</taxon>
        <taxon>Hymenoptera</taxon>
        <taxon>Apocrita</taxon>
        <taxon>Aculeata</taxon>
        <taxon>Formicoidea</taxon>
        <taxon>Formicidae</taxon>
        <taxon>Formicinae</taxon>
        <taxon>Camponotus</taxon>
    </lineage>
</organism>